<gene>
    <name evidence="1" type="ORF">SAMN04488024_11514</name>
</gene>
<name>A0A1G7BF25_9SPHI</name>
<dbReference type="EMBL" id="FMZH01000015">
    <property type="protein sequence ID" value="SDE25602.1"/>
    <property type="molecule type" value="Genomic_DNA"/>
</dbReference>
<dbReference type="Proteomes" id="UP000199455">
    <property type="component" value="Unassembled WGS sequence"/>
</dbReference>
<evidence type="ECO:0000313" key="2">
    <source>
        <dbReference type="Proteomes" id="UP000199455"/>
    </source>
</evidence>
<evidence type="ECO:0000313" key="1">
    <source>
        <dbReference type="EMBL" id="SDE25602.1"/>
    </source>
</evidence>
<dbReference type="InterPro" id="IPR043746">
    <property type="entry name" value="DUF5691"/>
</dbReference>
<dbReference type="RefSeq" id="WP_090772536.1">
    <property type="nucleotide sequence ID" value="NZ_FMZH01000015.1"/>
</dbReference>
<dbReference type="Pfam" id="PF18944">
    <property type="entry name" value="DUF5691"/>
    <property type="match status" value="1"/>
</dbReference>
<sequence>MNDQNIIKTALLGSDKVQYDPISELNSIGNQIVEKQVDKEDAFLKNAAVNFLYNECGRIPNVHSGIQVSCPEEGKEELNAYTGFQIKSALQLKDDVLFYYLVYCTNQAGKIFGSDLVPDALNKALSQKKKAEAVLTACGETGKWLAGINKNWSPLFAASPSGEDWETGNLDWRLNYFAGLRQDAPADALALLKDLQQESANVRAEFIALLEINLSINDEAFLVSVLNDKSKKVKDIAVYLLKLVPGTAINQLFIDYLIKSLSVKEERVLLIAKKKVLGIDANITPDEDLFKYGLEKISSQKGVDDAVFWVAQIFGFIDVATLASKFNLSIEEWLKLVLGDKNADVFKPFLKNAAIHFEDKFLSKKLLESGIKDGIELLKYVDTKERNTFVKDLLETDFNKVLDLILETYDIIETTIAERILKKLSDNPYAIQTNIYQKLALSIPDGLLSLLKKYETPASDHYQVKYFSNQVAGMIRYIELRQTLKF</sequence>
<keyword evidence="2" id="KW-1185">Reference proteome</keyword>
<accession>A0A1G7BF25</accession>
<dbReference type="AlphaFoldDB" id="A0A1G7BF25"/>
<proteinExistence type="predicted"/>
<organism evidence="1 2">
    <name type="scientific">Pedobacter soli</name>
    <dbReference type="NCBI Taxonomy" id="390242"/>
    <lineage>
        <taxon>Bacteria</taxon>
        <taxon>Pseudomonadati</taxon>
        <taxon>Bacteroidota</taxon>
        <taxon>Sphingobacteriia</taxon>
        <taxon>Sphingobacteriales</taxon>
        <taxon>Sphingobacteriaceae</taxon>
        <taxon>Pedobacter</taxon>
    </lineage>
</organism>
<dbReference type="STRING" id="390242.SAMN04488024_11514"/>
<protein>
    <submittedName>
        <fullName evidence="1">Uncharacterized protein</fullName>
    </submittedName>
</protein>
<reference evidence="2" key="1">
    <citation type="submission" date="2016-10" db="EMBL/GenBank/DDBJ databases">
        <authorList>
            <person name="Varghese N."/>
            <person name="Submissions S."/>
        </authorList>
    </citation>
    <scope>NUCLEOTIDE SEQUENCE [LARGE SCALE GENOMIC DNA]</scope>
    <source>
        <strain evidence="2">DSM 18609</strain>
    </source>
</reference>